<comment type="caution">
    <text evidence="2">The sequence shown here is derived from an EMBL/GenBank/DDBJ whole genome shotgun (WGS) entry which is preliminary data.</text>
</comment>
<protein>
    <submittedName>
        <fullName evidence="2">Uncharacterized protein</fullName>
    </submittedName>
</protein>
<sequence>MVVVVLAVILAQCSAAAKAQMLETAKTFTLGGNEIELGEAVETNLTNVEWTCYENDDEFWTVTLSGYNPNEDATVTILIAITELDDDQVYYEVTYGEVNGTGSMEAADINYAIAIIYDNVGQALVDSLTSYLLGF</sequence>
<proteinExistence type="predicted"/>
<reference evidence="2" key="2">
    <citation type="submission" date="2021-04" db="EMBL/GenBank/DDBJ databases">
        <authorList>
            <person name="Gilroy R."/>
        </authorList>
    </citation>
    <scope>NUCLEOTIDE SEQUENCE</scope>
    <source>
        <strain evidence="2">ChiHecec2B26-7398</strain>
    </source>
</reference>
<organism evidence="2 3">
    <name type="scientific">Candidatus Gemmiger excrementipullorum</name>
    <dbReference type="NCBI Taxonomy" id="2838610"/>
    <lineage>
        <taxon>Bacteria</taxon>
        <taxon>Bacillati</taxon>
        <taxon>Bacillota</taxon>
        <taxon>Clostridia</taxon>
        <taxon>Eubacteriales</taxon>
        <taxon>Gemmiger</taxon>
    </lineage>
</organism>
<reference evidence="2" key="1">
    <citation type="journal article" date="2021" name="PeerJ">
        <title>Extensive microbial diversity within the chicken gut microbiome revealed by metagenomics and culture.</title>
        <authorList>
            <person name="Gilroy R."/>
            <person name="Ravi A."/>
            <person name="Getino M."/>
            <person name="Pursley I."/>
            <person name="Horton D.L."/>
            <person name="Alikhan N.F."/>
            <person name="Baker D."/>
            <person name="Gharbi K."/>
            <person name="Hall N."/>
            <person name="Watson M."/>
            <person name="Adriaenssens E.M."/>
            <person name="Foster-Nyarko E."/>
            <person name="Jarju S."/>
            <person name="Secka A."/>
            <person name="Antonio M."/>
            <person name="Oren A."/>
            <person name="Chaudhuri R.R."/>
            <person name="La Ragione R."/>
            <person name="Hildebrand F."/>
            <person name="Pallen M.J."/>
        </authorList>
    </citation>
    <scope>NUCLEOTIDE SEQUENCE</scope>
    <source>
        <strain evidence="2">ChiHecec2B26-7398</strain>
    </source>
</reference>
<evidence type="ECO:0000313" key="3">
    <source>
        <dbReference type="Proteomes" id="UP000886751"/>
    </source>
</evidence>
<feature type="chain" id="PRO_5038978967" evidence="1">
    <location>
        <begin position="20"/>
        <end position="135"/>
    </location>
</feature>
<keyword evidence="1" id="KW-0732">Signal</keyword>
<dbReference type="Proteomes" id="UP000886751">
    <property type="component" value="Unassembled WGS sequence"/>
</dbReference>
<gene>
    <name evidence="2" type="ORF">H9846_00190</name>
</gene>
<feature type="signal peptide" evidence="1">
    <location>
        <begin position="1"/>
        <end position="19"/>
    </location>
</feature>
<dbReference type="EMBL" id="DXEI01000007">
    <property type="protein sequence ID" value="HIX93868.1"/>
    <property type="molecule type" value="Genomic_DNA"/>
</dbReference>
<name>A0A9D1XYI5_9FIRM</name>
<evidence type="ECO:0000313" key="2">
    <source>
        <dbReference type="EMBL" id="HIX93868.1"/>
    </source>
</evidence>
<evidence type="ECO:0000256" key="1">
    <source>
        <dbReference type="SAM" id="SignalP"/>
    </source>
</evidence>
<accession>A0A9D1XYI5</accession>
<dbReference type="AlphaFoldDB" id="A0A9D1XYI5"/>